<dbReference type="EMBL" id="KU686204">
    <property type="protein sequence ID" value="AOV60212.1"/>
    <property type="molecule type" value="Genomic_DNA"/>
</dbReference>
<dbReference type="Proteomes" id="UP000241903">
    <property type="component" value="Segment"/>
</dbReference>
<evidence type="ECO:0000313" key="3">
    <source>
        <dbReference type="EMBL" id="AOV60668.1"/>
    </source>
</evidence>
<keyword evidence="4" id="KW-1185">Reference proteome</keyword>
<dbReference type="RefSeq" id="YP_009322500.1">
    <property type="nucleotide sequence ID" value="NC_031922.1"/>
</dbReference>
<dbReference type="Proteomes" id="UP000240393">
    <property type="component" value="Segment"/>
</dbReference>
<dbReference type="Proteomes" id="UP000202784">
    <property type="component" value="Segment"/>
</dbReference>
<evidence type="ECO:0000313" key="5">
    <source>
        <dbReference type="Proteomes" id="UP000240393"/>
    </source>
</evidence>
<evidence type="ECO:0000313" key="4">
    <source>
        <dbReference type="Proteomes" id="UP000202784"/>
    </source>
</evidence>
<sequence>MGGVAAVRLTSAVGVGARALGHGEDELRLAGFAGGQFGHSKLARGDAGIKFGAGHGVGVGDLASIHEAERGA</sequence>
<protein>
    <submittedName>
        <fullName evidence="3">Long-chain-fatty-acid--CoA ligase</fullName>
        <ecNumber evidence="3">6.2.1.3</ecNumber>
    </submittedName>
</protein>
<gene>
    <name evidence="3" type="ORF">N161109_065</name>
    <name evidence="1" type="ORF">S050808_065</name>
    <name evidence="2" type="ORF">S820908_064</name>
</gene>
<name>A0A1D8KPU1_9CAUD</name>
<evidence type="ECO:0000313" key="1">
    <source>
        <dbReference type="EMBL" id="AOV60212.1"/>
    </source>
</evidence>
<dbReference type="KEGG" id="vg:30307649"/>
<dbReference type="EC" id="6.2.1.3" evidence="3"/>
<dbReference type="GeneID" id="30307649"/>
<keyword evidence="3" id="KW-0436">Ligase</keyword>
<dbReference type="GO" id="GO:0004467">
    <property type="term" value="F:long-chain fatty acid-CoA ligase activity"/>
    <property type="evidence" value="ECO:0007669"/>
    <property type="project" value="UniProtKB-EC"/>
</dbReference>
<proteinExistence type="predicted"/>
<dbReference type="EMBL" id="KU686205">
    <property type="protein sequence ID" value="AOV60439.1"/>
    <property type="molecule type" value="Genomic_DNA"/>
</dbReference>
<dbReference type="EMBL" id="KU686206">
    <property type="protein sequence ID" value="AOV60668.1"/>
    <property type="molecule type" value="Genomic_DNA"/>
</dbReference>
<organism evidence="3 4">
    <name type="scientific">Synechococcus phage S-CAM9</name>
    <dbReference type="NCBI Taxonomy" id="1883369"/>
    <lineage>
        <taxon>Viruses</taxon>
        <taxon>Duplodnaviria</taxon>
        <taxon>Heunggongvirae</taxon>
        <taxon>Uroviricota</taxon>
        <taxon>Caudoviricetes</taxon>
        <taxon>Pantevenvirales</taxon>
        <taxon>Kyanoviridae</taxon>
        <taxon>Kanaloavirus</taxon>
        <taxon>Kanaloavirus scam9</taxon>
    </lineage>
</organism>
<evidence type="ECO:0000313" key="2">
    <source>
        <dbReference type="EMBL" id="AOV60439.1"/>
    </source>
</evidence>
<accession>A0A1D8KPU1</accession>
<reference evidence="4 5" key="1">
    <citation type="journal article" date="2016" name="Virology">
        <title>The genomic content and context of auxiliary metabolic genes in marine cyanomyoviruses.</title>
        <authorList>
            <person name="Crummett L.T."/>
            <person name="Puxty R.J."/>
            <person name="Weihe C."/>
            <person name="Marston M.F."/>
            <person name="Martiny J.B."/>
        </authorList>
    </citation>
    <scope>NUCLEOTIDE SEQUENCE [LARGE SCALE GENOMIC DNA]</scope>
    <source>
        <strain evidence="1">0808SB05</strain>
        <strain evidence="2">0908SB82</strain>
        <strain evidence="3">1109NB16</strain>
    </source>
</reference>